<accession>A0ABR0Q3J5</accession>
<evidence type="ECO:0000313" key="3">
    <source>
        <dbReference type="Proteomes" id="UP001358586"/>
    </source>
</evidence>
<proteinExistence type="predicted"/>
<evidence type="ECO:0000259" key="1">
    <source>
        <dbReference type="Pfam" id="PF13456"/>
    </source>
</evidence>
<name>A0ABR0Q3J5_GOSAR</name>
<dbReference type="InterPro" id="IPR044730">
    <property type="entry name" value="RNase_H-like_dom_plant"/>
</dbReference>
<dbReference type="InterPro" id="IPR002156">
    <property type="entry name" value="RNaseH_domain"/>
</dbReference>
<reference evidence="2 3" key="1">
    <citation type="submission" date="2023-03" db="EMBL/GenBank/DDBJ databases">
        <title>WGS of Gossypium arboreum.</title>
        <authorList>
            <person name="Yu D."/>
        </authorList>
    </citation>
    <scope>NUCLEOTIDE SEQUENCE [LARGE SCALE GENOMIC DNA]</scope>
    <source>
        <tissue evidence="2">Leaf</tissue>
    </source>
</reference>
<evidence type="ECO:0000313" key="2">
    <source>
        <dbReference type="EMBL" id="KAK5833904.1"/>
    </source>
</evidence>
<dbReference type="Proteomes" id="UP001358586">
    <property type="component" value="Chromosome 5"/>
</dbReference>
<sequence>MICDGDEDEDDNFAMVVLLPELCAAFLTQYFLELNASVFLASGQKVVLASSLHASRYFFGYAAIYYQEHPGLTWRHHKPCWYINCLKQVCSFSVGMSKDNIFKVEARVVVAWGRGLRQVEVECNNALLVELLLVSGSIDSRMVELHLIHSILNHEWKVRIRHVSRSQNVVADHMARLAVSSPPSIVVFEESPISVQGILLADKRSFHGS</sequence>
<dbReference type="Pfam" id="PF13456">
    <property type="entry name" value="RVT_3"/>
    <property type="match status" value="1"/>
</dbReference>
<organism evidence="2 3">
    <name type="scientific">Gossypium arboreum</name>
    <name type="common">Tree cotton</name>
    <name type="synonym">Gossypium nanking</name>
    <dbReference type="NCBI Taxonomy" id="29729"/>
    <lineage>
        <taxon>Eukaryota</taxon>
        <taxon>Viridiplantae</taxon>
        <taxon>Streptophyta</taxon>
        <taxon>Embryophyta</taxon>
        <taxon>Tracheophyta</taxon>
        <taxon>Spermatophyta</taxon>
        <taxon>Magnoliopsida</taxon>
        <taxon>eudicotyledons</taxon>
        <taxon>Gunneridae</taxon>
        <taxon>Pentapetalae</taxon>
        <taxon>rosids</taxon>
        <taxon>malvids</taxon>
        <taxon>Malvales</taxon>
        <taxon>Malvaceae</taxon>
        <taxon>Malvoideae</taxon>
        <taxon>Gossypium</taxon>
    </lineage>
</organism>
<protein>
    <recommendedName>
        <fullName evidence="1">RNase H type-1 domain-containing protein</fullName>
    </recommendedName>
</protein>
<feature type="domain" description="RNase H type-1" evidence="1">
    <location>
        <begin position="110"/>
        <end position="177"/>
    </location>
</feature>
<dbReference type="CDD" id="cd06222">
    <property type="entry name" value="RNase_H_like"/>
    <property type="match status" value="1"/>
</dbReference>
<comment type="caution">
    <text evidence="2">The sequence shown here is derived from an EMBL/GenBank/DDBJ whole genome shotgun (WGS) entry which is preliminary data.</text>
</comment>
<gene>
    <name evidence="2" type="ORF">PVK06_017770</name>
</gene>
<dbReference type="PANTHER" id="PTHR34023">
    <property type="entry name" value="RNASE H DOMAIN-CONTAINING PROTEIN"/>
    <property type="match status" value="1"/>
</dbReference>
<keyword evidence="3" id="KW-1185">Reference proteome</keyword>
<dbReference type="PANTHER" id="PTHR34023:SF4">
    <property type="entry name" value="RNASE H TYPE-1 DOMAIN-CONTAINING PROTEIN"/>
    <property type="match status" value="1"/>
</dbReference>
<dbReference type="EMBL" id="JARKNE010000005">
    <property type="protein sequence ID" value="KAK5833904.1"/>
    <property type="molecule type" value="Genomic_DNA"/>
</dbReference>